<reference evidence="3" key="1">
    <citation type="journal article" date="2023" name="Mol. Phylogenet. Evol.">
        <title>Genome-scale phylogeny and comparative genomics of the fungal order Sordariales.</title>
        <authorList>
            <person name="Hensen N."/>
            <person name="Bonometti L."/>
            <person name="Westerberg I."/>
            <person name="Brannstrom I.O."/>
            <person name="Guillou S."/>
            <person name="Cros-Aarteil S."/>
            <person name="Calhoun S."/>
            <person name="Haridas S."/>
            <person name="Kuo A."/>
            <person name="Mondo S."/>
            <person name="Pangilinan J."/>
            <person name="Riley R."/>
            <person name="LaButti K."/>
            <person name="Andreopoulos B."/>
            <person name="Lipzen A."/>
            <person name="Chen C."/>
            <person name="Yan M."/>
            <person name="Daum C."/>
            <person name="Ng V."/>
            <person name="Clum A."/>
            <person name="Steindorff A."/>
            <person name="Ohm R.A."/>
            <person name="Martin F."/>
            <person name="Silar P."/>
            <person name="Natvig D.O."/>
            <person name="Lalanne C."/>
            <person name="Gautier V."/>
            <person name="Ament-Velasquez S.L."/>
            <person name="Kruys A."/>
            <person name="Hutchinson M.I."/>
            <person name="Powell A.J."/>
            <person name="Barry K."/>
            <person name="Miller A.N."/>
            <person name="Grigoriev I.V."/>
            <person name="Debuchy R."/>
            <person name="Gladieux P."/>
            <person name="Hiltunen Thoren M."/>
            <person name="Johannesson H."/>
        </authorList>
    </citation>
    <scope>NUCLEOTIDE SEQUENCE</scope>
    <source>
        <strain evidence="3">CBS 118394</strain>
    </source>
</reference>
<evidence type="ECO:0000313" key="3">
    <source>
        <dbReference type="EMBL" id="KAK3314973.1"/>
    </source>
</evidence>
<protein>
    <recommendedName>
        <fullName evidence="2">SCP domain-containing protein</fullName>
    </recommendedName>
</protein>
<reference evidence="3" key="2">
    <citation type="submission" date="2023-06" db="EMBL/GenBank/DDBJ databases">
        <authorList>
            <consortium name="Lawrence Berkeley National Laboratory"/>
            <person name="Haridas S."/>
            <person name="Hensen N."/>
            <person name="Bonometti L."/>
            <person name="Westerberg I."/>
            <person name="Brannstrom I.O."/>
            <person name="Guillou S."/>
            <person name="Cros-Aarteil S."/>
            <person name="Calhoun S."/>
            <person name="Kuo A."/>
            <person name="Mondo S."/>
            <person name="Pangilinan J."/>
            <person name="Riley R."/>
            <person name="Labutti K."/>
            <person name="Andreopoulos B."/>
            <person name="Lipzen A."/>
            <person name="Chen C."/>
            <person name="Yanf M."/>
            <person name="Daum C."/>
            <person name="Ng V."/>
            <person name="Clum A."/>
            <person name="Steindorff A."/>
            <person name="Ohm R."/>
            <person name="Martin F."/>
            <person name="Silar P."/>
            <person name="Natvig D."/>
            <person name="Lalanne C."/>
            <person name="Gautier V."/>
            <person name="Ament-Velasquez S.L."/>
            <person name="Kruys A."/>
            <person name="Hutchinson M.I."/>
            <person name="Powell A.J."/>
            <person name="Barry K."/>
            <person name="Miller A.N."/>
            <person name="Grigoriev I.V."/>
            <person name="Debuchy R."/>
            <person name="Gladieux P."/>
            <person name="Thoren M.H."/>
            <person name="Johannesson H."/>
        </authorList>
    </citation>
    <scope>NUCLEOTIDE SEQUENCE</scope>
    <source>
        <strain evidence="3">CBS 118394</strain>
    </source>
</reference>
<dbReference type="EMBL" id="JAUEDM010000006">
    <property type="protein sequence ID" value="KAK3314973.1"/>
    <property type="molecule type" value="Genomic_DNA"/>
</dbReference>
<organism evidence="3 4">
    <name type="scientific">Apodospora peruviana</name>
    <dbReference type="NCBI Taxonomy" id="516989"/>
    <lineage>
        <taxon>Eukaryota</taxon>
        <taxon>Fungi</taxon>
        <taxon>Dikarya</taxon>
        <taxon>Ascomycota</taxon>
        <taxon>Pezizomycotina</taxon>
        <taxon>Sordariomycetes</taxon>
        <taxon>Sordariomycetidae</taxon>
        <taxon>Sordariales</taxon>
        <taxon>Lasiosphaeriaceae</taxon>
        <taxon>Apodospora</taxon>
    </lineage>
</organism>
<dbReference type="InterPro" id="IPR014044">
    <property type="entry name" value="CAP_dom"/>
</dbReference>
<dbReference type="Pfam" id="PF00188">
    <property type="entry name" value="CAP"/>
    <property type="match status" value="1"/>
</dbReference>
<feature type="signal peptide" evidence="1">
    <location>
        <begin position="1"/>
        <end position="17"/>
    </location>
</feature>
<proteinExistence type="predicted"/>
<keyword evidence="4" id="KW-1185">Reference proteome</keyword>
<dbReference type="SUPFAM" id="SSF55797">
    <property type="entry name" value="PR-1-like"/>
    <property type="match status" value="1"/>
</dbReference>
<sequence length="140" mass="14950">MQITNLAVLAFTGSVMAAGYMDVVSDWRNRLGLKQLKLDGTLENNARKTVVEGNGKMVHQLNPGSFAQVLAPGGPNDFTHCFVGGWLCERPDMKGMNGICATEGKGWIHTSTGHADILTSGSYSKIGCANYNGIWGCDLA</sequence>
<gene>
    <name evidence="3" type="ORF">B0H66DRAFT_328863</name>
</gene>
<dbReference type="InterPro" id="IPR035940">
    <property type="entry name" value="CAP_sf"/>
</dbReference>
<keyword evidence="1" id="KW-0732">Signal</keyword>
<dbReference type="AlphaFoldDB" id="A0AAE0M144"/>
<evidence type="ECO:0000259" key="2">
    <source>
        <dbReference type="Pfam" id="PF00188"/>
    </source>
</evidence>
<comment type="caution">
    <text evidence="3">The sequence shown here is derived from an EMBL/GenBank/DDBJ whole genome shotgun (WGS) entry which is preliminary data.</text>
</comment>
<evidence type="ECO:0000313" key="4">
    <source>
        <dbReference type="Proteomes" id="UP001283341"/>
    </source>
</evidence>
<dbReference type="Proteomes" id="UP001283341">
    <property type="component" value="Unassembled WGS sequence"/>
</dbReference>
<accession>A0AAE0M144</accession>
<name>A0AAE0M144_9PEZI</name>
<feature type="domain" description="SCP" evidence="2">
    <location>
        <begin position="22"/>
        <end position="131"/>
    </location>
</feature>
<feature type="chain" id="PRO_5042074138" description="SCP domain-containing protein" evidence="1">
    <location>
        <begin position="18"/>
        <end position="140"/>
    </location>
</feature>
<evidence type="ECO:0000256" key="1">
    <source>
        <dbReference type="SAM" id="SignalP"/>
    </source>
</evidence>